<feature type="domain" description="F-box" evidence="2">
    <location>
        <begin position="22"/>
        <end position="62"/>
    </location>
</feature>
<proteinExistence type="predicted"/>
<evidence type="ECO:0000259" key="2">
    <source>
        <dbReference type="Pfam" id="PF12937"/>
    </source>
</evidence>
<dbReference type="EMBL" id="JAOPGA020001010">
    <property type="protein sequence ID" value="KAL0484002.1"/>
    <property type="molecule type" value="Genomic_DNA"/>
</dbReference>
<protein>
    <submittedName>
        <fullName evidence="3">Pof1</fullName>
    </submittedName>
</protein>
<dbReference type="Proteomes" id="UP001431209">
    <property type="component" value="Unassembled WGS sequence"/>
</dbReference>
<feature type="compositionally biased region" description="Acidic residues" evidence="1">
    <location>
        <begin position="284"/>
        <end position="306"/>
    </location>
</feature>
<dbReference type="Pfam" id="PF12937">
    <property type="entry name" value="F-box-like"/>
    <property type="match status" value="1"/>
</dbReference>
<dbReference type="PANTHER" id="PTHR48218:SF3">
    <property type="entry name" value="OS07G0170800 PROTEIN"/>
    <property type="match status" value="1"/>
</dbReference>
<organism evidence="3 4">
    <name type="scientific">Acrasis kona</name>
    <dbReference type="NCBI Taxonomy" id="1008807"/>
    <lineage>
        <taxon>Eukaryota</taxon>
        <taxon>Discoba</taxon>
        <taxon>Heterolobosea</taxon>
        <taxon>Tetramitia</taxon>
        <taxon>Eutetramitia</taxon>
        <taxon>Acrasidae</taxon>
        <taxon>Acrasis</taxon>
    </lineage>
</organism>
<dbReference type="SUPFAM" id="SSF81383">
    <property type="entry name" value="F-box domain"/>
    <property type="match status" value="1"/>
</dbReference>
<evidence type="ECO:0000256" key="1">
    <source>
        <dbReference type="SAM" id="MobiDB-lite"/>
    </source>
</evidence>
<comment type="caution">
    <text evidence="3">The sequence shown here is derived from an EMBL/GenBank/DDBJ whole genome shotgun (WGS) entry which is preliminary data.</text>
</comment>
<dbReference type="AlphaFoldDB" id="A0AAW2Z414"/>
<dbReference type="InterPro" id="IPR001810">
    <property type="entry name" value="F-box_dom"/>
</dbReference>
<reference evidence="3 4" key="1">
    <citation type="submission" date="2024-03" db="EMBL/GenBank/DDBJ databases">
        <title>The Acrasis kona genome and developmental transcriptomes reveal deep origins of eukaryotic multicellular pathways.</title>
        <authorList>
            <person name="Sheikh S."/>
            <person name="Fu C.-J."/>
            <person name="Brown M.W."/>
            <person name="Baldauf S.L."/>
        </authorList>
    </citation>
    <scope>NUCLEOTIDE SEQUENCE [LARGE SCALE GENOMIC DNA]</scope>
    <source>
        <strain evidence="3 4">ATCC MYA-3509</strain>
    </source>
</reference>
<dbReference type="Gene3D" id="1.20.1280.50">
    <property type="match status" value="1"/>
</dbReference>
<gene>
    <name evidence="3" type="ORF">AKO1_004607</name>
</gene>
<dbReference type="PANTHER" id="PTHR48218">
    <property type="entry name" value="F-BOX DOMAIN CONTAINING PROTEIN"/>
    <property type="match status" value="1"/>
</dbReference>
<keyword evidence="4" id="KW-1185">Reference proteome</keyword>
<evidence type="ECO:0000313" key="4">
    <source>
        <dbReference type="Proteomes" id="UP001431209"/>
    </source>
</evidence>
<sequence>MTSSSTVFACREIDFSQIQNEDIISTIMEFLSTEDLCNSCSVVSKYWNELSEANWLWQNLCNKLWQDKVYVPQKFVQMTKDGSAKKAYFESIADSQRQHLTLEELCDVTWYFRFKSSAGEAWTNMDPWWSNKPASCVQFFRDGTMKRDMMVARPDGEMPKFTWKFNEGSMGRKGVQGSYIRVNNFPTYCVSRVQKNWGFIMQSCWALSASFPLPLLGEDPELEDENLEVTVDRQQTEAFAYNTGLHAQFDQFGEVNVEELLQMLIEARNQNRRVFLRFNNRVDQDDEDEDDDAMDEDEGEEAEFNQ</sequence>
<evidence type="ECO:0000313" key="3">
    <source>
        <dbReference type="EMBL" id="KAL0484002.1"/>
    </source>
</evidence>
<accession>A0AAW2Z414</accession>
<name>A0AAW2Z414_9EUKA</name>
<dbReference type="InterPro" id="IPR036047">
    <property type="entry name" value="F-box-like_dom_sf"/>
</dbReference>
<feature type="region of interest" description="Disordered" evidence="1">
    <location>
        <begin position="281"/>
        <end position="306"/>
    </location>
</feature>